<protein>
    <recommendedName>
        <fullName evidence="3">MFS transporter</fullName>
    </recommendedName>
</protein>
<gene>
    <name evidence="2" type="ORF">ENP34_10685</name>
</gene>
<keyword evidence="1" id="KW-0472">Membrane</keyword>
<sequence length="326" mass="33250">MNRIILIARREYAAYAKTVGFWLSLLALPLFGVIGGGVGYLTAASESPAQSVALVEDGREATGLAAAVRDALAGDAERSAARAQAAIAEATKGQPLPPGAAENAAASVSRKGLNLVATPADLASAAPGAAQDALVRQYLDEESDKSPHLDAIVFLTRTDGKPTARVWSASATNDNVADAIQDALKSVNRREAFAAAGIDASVVTATDDFRPTVTSFSPKSASGGEVSMRDRIPVLIGLAAMPPRSVTLALANDILPEARGPMAGLTLATSFVAQSLAALAFGALADLIGIEPAFWWSAGVSLLGLLFIPLIPPGSGKQGSPATAQP</sequence>
<feature type="transmembrane region" description="Helical" evidence="1">
    <location>
        <begin position="21"/>
        <end position="41"/>
    </location>
</feature>
<reference evidence="2" key="1">
    <citation type="journal article" date="2020" name="mSystems">
        <title>Genome- and Community-Level Interaction Insights into Carbon Utilization and Element Cycling Functions of Hydrothermarchaeota in Hydrothermal Sediment.</title>
        <authorList>
            <person name="Zhou Z."/>
            <person name="Liu Y."/>
            <person name="Xu W."/>
            <person name="Pan J."/>
            <person name="Luo Z.H."/>
            <person name="Li M."/>
        </authorList>
    </citation>
    <scope>NUCLEOTIDE SEQUENCE [LARGE SCALE GENOMIC DNA]</scope>
    <source>
        <strain evidence="2">SpSt-210</strain>
    </source>
</reference>
<dbReference type="InterPro" id="IPR036259">
    <property type="entry name" value="MFS_trans_sf"/>
</dbReference>
<evidence type="ECO:0008006" key="3">
    <source>
        <dbReference type="Google" id="ProtNLM"/>
    </source>
</evidence>
<comment type="caution">
    <text evidence="2">The sequence shown here is derived from an EMBL/GenBank/DDBJ whole genome shotgun (WGS) entry which is preliminary data.</text>
</comment>
<evidence type="ECO:0000256" key="1">
    <source>
        <dbReference type="SAM" id="Phobius"/>
    </source>
</evidence>
<evidence type="ECO:0000313" key="2">
    <source>
        <dbReference type="EMBL" id="HEG91888.1"/>
    </source>
</evidence>
<proteinExistence type="predicted"/>
<feature type="transmembrane region" description="Helical" evidence="1">
    <location>
        <begin position="293"/>
        <end position="311"/>
    </location>
</feature>
<keyword evidence="1" id="KW-1133">Transmembrane helix</keyword>
<name>A0A831TC98_9BACT</name>
<organism evidence="2">
    <name type="scientific">Thermorudis peleae</name>
    <dbReference type="NCBI Taxonomy" id="1382356"/>
    <lineage>
        <taxon>Bacteria</taxon>
        <taxon>Pseudomonadati</taxon>
        <taxon>Thermomicrobiota</taxon>
        <taxon>Thermomicrobia</taxon>
        <taxon>Thermomicrobia incertae sedis</taxon>
        <taxon>Thermorudis</taxon>
    </lineage>
</organism>
<dbReference type="EMBL" id="DSIY01000250">
    <property type="protein sequence ID" value="HEG91888.1"/>
    <property type="molecule type" value="Genomic_DNA"/>
</dbReference>
<keyword evidence="1" id="KW-0812">Transmembrane</keyword>
<dbReference type="SUPFAM" id="SSF103473">
    <property type="entry name" value="MFS general substrate transporter"/>
    <property type="match status" value="1"/>
</dbReference>
<accession>A0A831TC98</accession>
<feature type="transmembrane region" description="Helical" evidence="1">
    <location>
        <begin position="262"/>
        <end position="281"/>
    </location>
</feature>
<dbReference type="AlphaFoldDB" id="A0A831TC98"/>